<dbReference type="InterPro" id="IPR003441">
    <property type="entry name" value="NAC-dom"/>
</dbReference>
<dbReference type="PANTHER" id="PTHR31719:SF43">
    <property type="entry name" value="NAC TRANSCRIPTION FACTOR 56"/>
    <property type="match status" value="1"/>
</dbReference>
<dbReference type="Gene3D" id="2.170.150.80">
    <property type="entry name" value="NAC domain"/>
    <property type="match status" value="1"/>
</dbReference>
<sequence>MLKQSSVPHGYQFRPTIHDIFFMFLIPVVLKGDPLPPFIDVKIYGKNKEPWNVFDTQSRWPFWVFTKLRKKSKSRIDRTEGSGCWLARSTKEVLDKKGRVLGIHKYFTFTTKNDQTTNKDNGHWVMHEFSLKRKDLNDRVICKIKNKDAKKSNDEEMSSVLEISNSDDDSNGQIRDIYAMDLDLNLHPKPNDEEKPKNGSKYDVCKIQNNNDADSNDEETGIISQFSLNREDSNGDDDVSYKQRNKDVACSDPKPKSASANQNPTEDNCDEPNPQNPKRIEDTSSPHLERQGSSITNDSPWQILRMFIDEADEVDHEILLKGLDWTSKDLG</sequence>
<proteinExistence type="predicted"/>
<evidence type="ECO:0000256" key="4">
    <source>
        <dbReference type="ARBA" id="ARBA00023242"/>
    </source>
</evidence>
<comment type="caution">
    <text evidence="7">The sequence shown here is derived from an EMBL/GenBank/DDBJ whole genome shotgun (WGS) entry which is preliminary data.</text>
</comment>
<feature type="compositionally biased region" description="Basic and acidic residues" evidence="5">
    <location>
        <begin position="278"/>
        <end position="290"/>
    </location>
</feature>
<keyword evidence="3" id="KW-0804">Transcription</keyword>
<name>A0A6A3BBT5_HIBSY</name>
<dbReference type="PANTHER" id="PTHR31719">
    <property type="entry name" value="NAC TRANSCRIPTION FACTOR 56"/>
    <property type="match status" value="1"/>
</dbReference>
<keyword evidence="1" id="KW-0805">Transcription regulation</keyword>
<feature type="compositionally biased region" description="Basic and acidic residues" evidence="5">
    <location>
        <begin position="229"/>
        <end position="255"/>
    </location>
</feature>
<evidence type="ECO:0000256" key="2">
    <source>
        <dbReference type="ARBA" id="ARBA00023125"/>
    </source>
</evidence>
<feature type="domain" description="NAC" evidence="6">
    <location>
        <begin position="7"/>
        <end position="147"/>
    </location>
</feature>
<dbReference type="PROSITE" id="PS51005">
    <property type="entry name" value="NAC"/>
    <property type="match status" value="1"/>
</dbReference>
<dbReference type="AlphaFoldDB" id="A0A6A3BBT5"/>
<evidence type="ECO:0000259" key="6">
    <source>
        <dbReference type="PROSITE" id="PS51005"/>
    </source>
</evidence>
<keyword evidence="2" id="KW-0238">DNA-binding</keyword>
<evidence type="ECO:0000313" key="7">
    <source>
        <dbReference type="EMBL" id="KAE8714480.1"/>
    </source>
</evidence>
<dbReference type="GO" id="GO:0006355">
    <property type="term" value="P:regulation of DNA-templated transcription"/>
    <property type="evidence" value="ECO:0007669"/>
    <property type="project" value="InterPro"/>
</dbReference>
<dbReference type="Proteomes" id="UP000436088">
    <property type="component" value="Unassembled WGS sequence"/>
</dbReference>
<accession>A0A6A3BBT5</accession>
<dbReference type="EMBL" id="VEPZ02000870">
    <property type="protein sequence ID" value="KAE8714480.1"/>
    <property type="molecule type" value="Genomic_DNA"/>
</dbReference>
<gene>
    <name evidence="7" type="ORF">F3Y22_tig00110195pilonHSYRG00076</name>
</gene>
<dbReference type="Pfam" id="PF02365">
    <property type="entry name" value="NAM"/>
    <property type="match status" value="1"/>
</dbReference>
<dbReference type="GO" id="GO:0003677">
    <property type="term" value="F:DNA binding"/>
    <property type="evidence" value="ECO:0007669"/>
    <property type="project" value="UniProtKB-KW"/>
</dbReference>
<protein>
    <recommendedName>
        <fullName evidence="6">NAC domain-containing protein</fullName>
    </recommendedName>
</protein>
<keyword evidence="8" id="KW-1185">Reference proteome</keyword>
<dbReference type="SUPFAM" id="SSF101941">
    <property type="entry name" value="NAC domain"/>
    <property type="match status" value="1"/>
</dbReference>
<evidence type="ECO:0000256" key="3">
    <source>
        <dbReference type="ARBA" id="ARBA00023163"/>
    </source>
</evidence>
<evidence type="ECO:0000256" key="1">
    <source>
        <dbReference type="ARBA" id="ARBA00023015"/>
    </source>
</evidence>
<organism evidence="7 8">
    <name type="scientific">Hibiscus syriacus</name>
    <name type="common">Rose of Sharon</name>
    <dbReference type="NCBI Taxonomy" id="106335"/>
    <lineage>
        <taxon>Eukaryota</taxon>
        <taxon>Viridiplantae</taxon>
        <taxon>Streptophyta</taxon>
        <taxon>Embryophyta</taxon>
        <taxon>Tracheophyta</taxon>
        <taxon>Spermatophyta</taxon>
        <taxon>Magnoliopsida</taxon>
        <taxon>eudicotyledons</taxon>
        <taxon>Gunneridae</taxon>
        <taxon>Pentapetalae</taxon>
        <taxon>rosids</taxon>
        <taxon>malvids</taxon>
        <taxon>Malvales</taxon>
        <taxon>Malvaceae</taxon>
        <taxon>Malvoideae</taxon>
        <taxon>Hibiscus</taxon>
    </lineage>
</organism>
<evidence type="ECO:0000256" key="5">
    <source>
        <dbReference type="SAM" id="MobiDB-lite"/>
    </source>
</evidence>
<evidence type="ECO:0000313" key="8">
    <source>
        <dbReference type="Proteomes" id="UP000436088"/>
    </source>
</evidence>
<feature type="region of interest" description="Disordered" evidence="5">
    <location>
        <begin position="153"/>
        <end position="172"/>
    </location>
</feature>
<dbReference type="InterPro" id="IPR036093">
    <property type="entry name" value="NAC_dom_sf"/>
</dbReference>
<reference evidence="7" key="1">
    <citation type="submission" date="2019-09" db="EMBL/GenBank/DDBJ databases">
        <title>Draft genome information of white flower Hibiscus syriacus.</title>
        <authorList>
            <person name="Kim Y.-M."/>
        </authorList>
    </citation>
    <scope>NUCLEOTIDE SEQUENCE [LARGE SCALE GENOMIC DNA]</scope>
    <source>
        <strain evidence="7">YM2019G1</strain>
    </source>
</reference>
<feature type="compositionally biased region" description="Basic and acidic residues" evidence="5">
    <location>
        <begin position="185"/>
        <end position="197"/>
    </location>
</feature>
<feature type="region of interest" description="Disordered" evidence="5">
    <location>
        <begin position="185"/>
        <end position="296"/>
    </location>
</feature>
<keyword evidence="4" id="KW-0539">Nucleus</keyword>